<dbReference type="EMBL" id="CP058909">
    <property type="protein sequence ID" value="QLH82368.1"/>
    <property type="molecule type" value="Genomic_DNA"/>
</dbReference>
<gene>
    <name evidence="1" type="ORF">HZS54_12400</name>
</gene>
<accession>A0A7D5T5H0</accession>
<reference evidence="1 2" key="1">
    <citation type="submission" date="2020-07" db="EMBL/GenBank/DDBJ databases">
        <title>Halosimplex litoreum sp. nov. and Halosimplex rubrum sp. nov., isolated from different salt environments.</title>
        <authorList>
            <person name="Cui H."/>
        </authorList>
    </citation>
    <scope>NUCLEOTIDE SEQUENCE [LARGE SCALE GENOMIC DNA]</scope>
    <source>
        <strain evidence="1 2">R2</strain>
    </source>
</reference>
<dbReference type="GeneID" id="56083403"/>
<sequence>MNRRAFLSGTGIAVSAALAGCSSESTPDPTIENVSDEGTELAVTVADAEYADRVEFNVENEGTTKKPISGDSPTATYSLGDPETLGTKKQRLHHQSEIQIVLYKQDGSQTDLADWVFKPELELTDVIHSNEFNYDPENYAQKATPVFEISNTGNGPTRIGELVVLNIEKEVPLDDSNQTTGFARSLLAREPTNERLHPIDSHEEHDYYIPGGESAYFAAKGLLTHSGEEPKQVESVTQHFDVEIRWLFDDLRYTVATKLTGGITQSSGEGMYRFTDYELKNIDYASPLR</sequence>
<dbReference type="KEGG" id="hpel:HZS54_12400"/>
<organism evidence="1 2">
    <name type="scientific">Halosimplex pelagicum</name>
    <dbReference type="NCBI Taxonomy" id="869886"/>
    <lineage>
        <taxon>Archaea</taxon>
        <taxon>Methanobacteriati</taxon>
        <taxon>Methanobacteriota</taxon>
        <taxon>Stenosarchaea group</taxon>
        <taxon>Halobacteria</taxon>
        <taxon>Halobacteriales</taxon>
        <taxon>Haloarculaceae</taxon>
        <taxon>Halosimplex</taxon>
    </lineage>
</organism>
<dbReference type="AlphaFoldDB" id="A0A7D5T5H0"/>
<dbReference type="OrthoDB" id="384208at2157"/>
<keyword evidence="2" id="KW-1185">Reference proteome</keyword>
<proteinExistence type="predicted"/>
<dbReference type="RefSeq" id="WP_179922836.1">
    <property type="nucleotide sequence ID" value="NZ_CP058909.1"/>
</dbReference>
<evidence type="ECO:0000313" key="1">
    <source>
        <dbReference type="EMBL" id="QLH82368.1"/>
    </source>
</evidence>
<name>A0A7D5T5H0_9EURY</name>
<evidence type="ECO:0000313" key="2">
    <source>
        <dbReference type="Proteomes" id="UP000509346"/>
    </source>
</evidence>
<dbReference type="Proteomes" id="UP000509346">
    <property type="component" value="Chromosome"/>
</dbReference>
<protein>
    <submittedName>
        <fullName evidence="1">Uncharacterized protein</fullName>
    </submittedName>
</protein>
<dbReference type="PROSITE" id="PS51257">
    <property type="entry name" value="PROKAR_LIPOPROTEIN"/>
    <property type="match status" value="1"/>
</dbReference>